<evidence type="ECO:0000256" key="7">
    <source>
        <dbReference type="ARBA" id="ARBA00022840"/>
    </source>
</evidence>
<keyword evidence="5 10" id="KW-0548">Nucleotidyltransferase</keyword>
<accession>A0A1W1YKJ9</accession>
<evidence type="ECO:0000259" key="11">
    <source>
        <dbReference type="Pfam" id="PF01467"/>
    </source>
</evidence>
<dbReference type="NCBIfam" id="TIGR00482">
    <property type="entry name" value="nicotinate (nicotinamide) nucleotide adenylyltransferase"/>
    <property type="match status" value="1"/>
</dbReference>
<comment type="similarity">
    <text evidence="10">Belongs to the NadD family.</text>
</comment>
<keyword evidence="13" id="KW-1185">Reference proteome</keyword>
<evidence type="ECO:0000256" key="10">
    <source>
        <dbReference type="HAMAP-Rule" id="MF_00244"/>
    </source>
</evidence>
<comment type="catalytic activity">
    <reaction evidence="9 10">
        <text>nicotinate beta-D-ribonucleotide + ATP + H(+) = deamido-NAD(+) + diphosphate</text>
        <dbReference type="Rhea" id="RHEA:22860"/>
        <dbReference type="ChEBI" id="CHEBI:15378"/>
        <dbReference type="ChEBI" id="CHEBI:30616"/>
        <dbReference type="ChEBI" id="CHEBI:33019"/>
        <dbReference type="ChEBI" id="CHEBI:57502"/>
        <dbReference type="ChEBI" id="CHEBI:58437"/>
        <dbReference type="EC" id="2.7.7.18"/>
    </reaction>
</comment>
<dbReference type="HAMAP" id="MF_00244">
    <property type="entry name" value="NaMN_adenylyltr"/>
    <property type="match status" value="1"/>
</dbReference>
<dbReference type="NCBIfam" id="TIGR00125">
    <property type="entry name" value="cyt_tran_rel"/>
    <property type="match status" value="1"/>
</dbReference>
<dbReference type="CDD" id="cd02165">
    <property type="entry name" value="NMNAT"/>
    <property type="match status" value="1"/>
</dbReference>
<evidence type="ECO:0000256" key="1">
    <source>
        <dbReference type="ARBA" id="ARBA00002324"/>
    </source>
</evidence>
<organism evidence="12 13">
    <name type="scientific">Aerococcus suis</name>
    <dbReference type="NCBI Taxonomy" id="371602"/>
    <lineage>
        <taxon>Bacteria</taxon>
        <taxon>Bacillati</taxon>
        <taxon>Bacillota</taxon>
        <taxon>Bacilli</taxon>
        <taxon>Lactobacillales</taxon>
        <taxon>Aerococcaceae</taxon>
        <taxon>Aerococcus</taxon>
    </lineage>
</organism>
<evidence type="ECO:0000256" key="8">
    <source>
        <dbReference type="ARBA" id="ARBA00023027"/>
    </source>
</evidence>
<dbReference type="InterPro" id="IPR005248">
    <property type="entry name" value="NadD/NMNAT"/>
</dbReference>
<dbReference type="EMBL" id="FWXK01000003">
    <property type="protein sequence ID" value="SMC36642.1"/>
    <property type="molecule type" value="Genomic_DNA"/>
</dbReference>
<dbReference type="NCBIfam" id="NF000841">
    <property type="entry name" value="PRK00071.1-4"/>
    <property type="match status" value="1"/>
</dbReference>
<evidence type="ECO:0000256" key="2">
    <source>
        <dbReference type="ARBA" id="ARBA00005019"/>
    </source>
</evidence>
<dbReference type="RefSeq" id="WP_084098730.1">
    <property type="nucleotide sequence ID" value="NZ_FWXK01000003.1"/>
</dbReference>
<sequence length="209" mass="23761">MRTSTMVKANIPKYKEAIQSKRHVGIIGGTFNPIHNGHLSIAEQVYDSLQLDEIIFMPNAIPPHKIAPQMPSQNARLAMLTQAIANNPHFSLDLVEWEREGKSYTYDTMKLLTERYPNTQFYFIIGADSVMDLSSWYRIADLVELVQFVGVKRSGYQLETPFPVTFVDIVGSDVSSSIIRHRVQLNQSIRYLVPDQVALFIKEKGLYLG</sequence>
<dbReference type="PANTHER" id="PTHR39321:SF3">
    <property type="entry name" value="PHOSPHOPANTETHEINE ADENYLYLTRANSFERASE"/>
    <property type="match status" value="1"/>
</dbReference>
<evidence type="ECO:0000256" key="9">
    <source>
        <dbReference type="ARBA" id="ARBA00048721"/>
    </source>
</evidence>
<keyword evidence="8 10" id="KW-0520">NAD</keyword>
<dbReference type="SUPFAM" id="SSF52374">
    <property type="entry name" value="Nucleotidylyl transferase"/>
    <property type="match status" value="1"/>
</dbReference>
<evidence type="ECO:0000256" key="6">
    <source>
        <dbReference type="ARBA" id="ARBA00022741"/>
    </source>
</evidence>
<dbReference type="GO" id="GO:0009435">
    <property type="term" value="P:NAD+ biosynthetic process"/>
    <property type="evidence" value="ECO:0007669"/>
    <property type="project" value="UniProtKB-UniRule"/>
</dbReference>
<dbReference type="GO" id="GO:0005524">
    <property type="term" value="F:ATP binding"/>
    <property type="evidence" value="ECO:0007669"/>
    <property type="project" value="UniProtKB-KW"/>
</dbReference>
<reference evidence="13" key="1">
    <citation type="submission" date="2017-04" db="EMBL/GenBank/DDBJ databases">
        <authorList>
            <person name="Varghese N."/>
            <person name="Submissions S."/>
        </authorList>
    </citation>
    <scope>NUCLEOTIDE SEQUENCE [LARGE SCALE GENOMIC DNA]</scope>
    <source>
        <strain evidence="13">DSM 21500</strain>
    </source>
</reference>
<keyword evidence="3 10" id="KW-0662">Pyridine nucleotide biosynthesis</keyword>
<evidence type="ECO:0000256" key="5">
    <source>
        <dbReference type="ARBA" id="ARBA00022695"/>
    </source>
</evidence>
<dbReference type="InterPro" id="IPR004821">
    <property type="entry name" value="Cyt_trans-like"/>
</dbReference>
<dbReference type="STRING" id="371602.SAMN04487984_0757"/>
<dbReference type="Gene3D" id="3.40.50.620">
    <property type="entry name" value="HUPs"/>
    <property type="match status" value="1"/>
</dbReference>
<comment type="pathway">
    <text evidence="2 10">Cofactor biosynthesis; NAD(+) biosynthesis; deamido-NAD(+) from nicotinate D-ribonucleotide: step 1/1.</text>
</comment>
<dbReference type="GO" id="GO:0004515">
    <property type="term" value="F:nicotinate-nucleotide adenylyltransferase activity"/>
    <property type="evidence" value="ECO:0007669"/>
    <property type="project" value="UniProtKB-UniRule"/>
</dbReference>
<gene>
    <name evidence="10" type="primary">nadD</name>
    <name evidence="12" type="ORF">SAMN04487984_0757</name>
</gene>
<evidence type="ECO:0000256" key="4">
    <source>
        <dbReference type="ARBA" id="ARBA00022679"/>
    </source>
</evidence>
<protein>
    <recommendedName>
        <fullName evidence="10">Probable nicotinate-nucleotide adenylyltransferase</fullName>
        <ecNumber evidence="10">2.7.7.18</ecNumber>
    </recommendedName>
    <alternativeName>
        <fullName evidence="10">Deamido-NAD(+) diphosphorylase</fullName>
    </alternativeName>
    <alternativeName>
        <fullName evidence="10">Deamido-NAD(+) pyrophosphorylase</fullName>
    </alternativeName>
    <alternativeName>
        <fullName evidence="10">Nicotinate mononucleotide adenylyltransferase</fullName>
        <shortName evidence="10">NaMN adenylyltransferase</shortName>
    </alternativeName>
</protein>
<dbReference type="EC" id="2.7.7.18" evidence="10"/>
<dbReference type="Proteomes" id="UP000243884">
    <property type="component" value="Unassembled WGS sequence"/>
</dbReference>
<dbReference type="AlphaFoldDB" id="A0A1W1YKJ9"/>
<evidence type="ECO:0000313" key="12">
    <source>
        <dbReference type="EMBL" id="SMC36642.1"/>
    </source>
</evidence>
<keyword evidence="4 10" id="KW-0808">Transferase</keyword>
<dbReference type="NCBIfam" id="NF000840">
    <property type="entry name" value="PRK00071.1-3"/>
    <property type="match status" value="1"/>
</dbReference>
<dbReference type="InterPro" id="IPR014729">
    <property type="entry name" value="Rossmann-like_a/b/a_fold"/>
</dbReference>
<evidence type="ECO:0000313" key="13">
    <source>
        <dbReference type="Proteomes" id="UP000243884"/>
    </source>
</evidence>
<keyword evidence="7 10" id="KW-0067">ATP-binding</keyword>
<comment type="function">
    <text evidence="1 10">Catalyzes the reversible adenylation of nicotinate mononucleotide (NaMN) to nicotinic acid adenine dinucleotide (NaAD).</text>
</comment>
<evidence type="ECO:0000256" key="3">
    <source>
        <dbReference type="ARBA" id="ARBA00022642"/>
    </source>
</evidence>
<proteinExistence type="inferred from homology"/>
<dbReference type="Pfam" id="PF01467">
    <property type="entry name" value="CTP_transf_like"/>
    <property type="match status" value="1"/>
</dbReference>
<dbReference type="PANTHER" id="PTHR39321">
    <property type="entry name" value="NICOTINATE-NUCLEOTIDE ADENYLYLTRANSFERASE-RELATED"/>
    <property type="match status" value="1"/>
</dbReference>
<name>A0A1W1YKJ9_9LACT</name>
<keyword evidence="6 10" id="KW-0547">Nucleotide-binding</keyword>
<feature type="domain" description="Cytidyltransferase-like" evidence="11">
    <location>
        <begin position="26"/>
        <end position="182"/>
    </location>
</feature>
<dbReference type="UniPathway" id="UPA00253">
    <property type="reaction ID" value="UER00332"/>
</dbReference>